<name>A0AC61RS73_9FIRM</name>
<proteinExistence type="predicted"/>
<evidence type="ECO:0000313" key="1">
    <source>
        <dbReference type="EMBL" id="TGY92600.1"/>
    </source>
</evidence>
<sequence>MKQLAEIKVGSTVIIGGMAWNVLAQEEGKTLCIADTILEKRAFDDGGSNDWKKSSLRERLNGKFLNALYEELKAKGIGQDAILEQIQDLTTDDGLKDYGSSTDKVFLLTCEQYRQYRKYMRDVHDWWWLITADSTINNFARIVGTDGTLGDGYAYGGNSGVRPACAFSSSIKVDEEEE</sequence>
<organism evidence="1 2">
    <name type="scientific">Petralouisia muris</name>
    <dbReference type="NCBI Taxonomy" id="3032872"/>
    <lineage>
        <taxon>Bacteria</taxon>
        <taxon>Bacillati</taxon>
        <taxon>Bacillota</taxon>
        <taxon>Clostridia</taxon>
        <taxon>Lachnospirales</taxon>
        <taxon>Lachnospiraceae</taxon>
        <taxon>Petralouisia</taxon>
    </lineage>
</organism>
<dbReference type="Proteomes" id="UP000304953">
    <property type="component" value="Unassembled WGS sequence"/>
</dbReference>
<comment type="caution">
    <text evidence="1">The sequence shown here is derived from an EMBL/GenBank/DDBJ whole genome shotgun (WGS) entry which is preliminary data.</text>
</comment>
<gene>
    <name evidence="1" type="ORF">E5329_19285</name>
</gene>
<dbReference type="EMBL" id="SRYA01000047">
    <property type="protein sequence ID" value="TGY92600.1"/>
    <property type="molecule type" value="Genomic_DNA"/>
</dbReference>
<accession>A0AC61RS73</accession>
<keyword evidence="2" id="KW-1185">Reference proteome</keyword>
<evidence type="ECO:0000313" key="2">
    <source>
        <dbReference type="Proteomes" id="UP000304953"/>
    </source>
</evidence>
<reference evidence="1" key="1">
    <citation type="submission" date="2019-04" db="EMBL/GenBank/DDBJ databases">
        <title>Microbes associate with the intestines of laboratory mice.</title>
        <authorList>
            <person name="Navarre W."/>
            <person name="Wong E."/>
            <person name="Huang K."/>
            <person name="Tropini C."/>
            <person name="Ng K."/>
            <person name="Yu B."/>
        </authorList>
    </citation>
    <scope>NUCLEOTIDE SEQUENCE</scope>
    <source>
        <strain evidence="1">NM01_1-7b</strain>
    </source>
</reference>
<protein>
    <submittedName>
        <fullName evidence="1">Mucin-5AC</fullName>
    </submittedName>
</protein>